<reference evidence="5" key="2">
    <citation type="submission" date="2021-01" db="UniProtKB">
        <authorList>
            <consortium name="EnsemblPlants"/>
        </authorList>
    </citation>
    <scope>IDENTIFICATION</scope>
</reference>
<evidence type="ECO:0000313" key="6">
    <source>
        <dbReference type="Proteomes" id="UP000594261"/>
    </source>
</evidence>
<dbReference type="GO" id="GO:0016874">
    <property type="term" value="F:ligase activity"/>
    <property type="evidence" value="ECO:0007669"/>
    <property type="project" value="UniProtKB-KW"/>
</dbReference>
<evidence type="ECO:0000256" key="3">
    <source>
        <dbReference type="ARBA" id="ARBA00022741"/>
    </source>
</evidence>
<dbReference type="InParanoid" id="A0A7N2LF01"/>
<dbReference type="Proteomes" id="UP000594261">
    <property type="component" value="Chromosome 4"/>
</dbReference>
<keyword evidence="6" id="KW-1185">Reference proteome</keyword>
<name>A0A7N2LF01_QUELO</name>
<dbReference type="OMA" id="CTKFTPA"/>
<keyword evidence="2" id="KW-0436">Ligase</keyword>
<evidence type="ECO:0000256" key="4">
    <source>
        <dbReference type="ARBA" id="ARBA00022840"/>
    </source>
</evidence>
<keyword evidence="3" id="KW-0547">Nucleotide-binding</keyword>
<reference evidence="5 6" key="1">
    <citation type="journal article" date="2016" name="G3 (Bethesda)">
        <title>First Draft Assembly and Annotation of the Genome of a California Endemic Oak Quercus lobata Nee (Fagaceae).</title>
        <authorList>
            <person name="Sork V.L."/>
            <person name="Fitz-Gibbon S.T."/>
            <person name="Puiu D."/>
            <person name="Crepeau M."/>
            <person name="Gugger P.F."/>
            <person name="Sherman R."/>
            <person name="Stevens K."/>
            <person name="Langley C.H."/>
            <person name="Pellegrini M."/>
            <person name="Salzberg S.L."/>
        </authorList>
    </citation>
    <scope>NUCLEOTIDE SEQUENCE [LARGE SCALE GENOMIC DNA]</scope>
    <source>
        <strain evidence="5 6">cv. SW786</strain>
    </source>
</reference>
<dbReference type="Gene3D" id="3.40.50.980">
    <property type="match status" value="1"/>
</dbReference>
<dbReference type="GO" id="GO:0005524">
    <property type="term" value="F:ATP binding"/>
    <property type="evidence" value="ECO:0007669"/>
    <property type="project" value="UniProtKB-KW"/>
</dbReference>
<dbReference type="PANTHER" id="PTHR43859:SF7">
    <property type="entry name" value="ACETATE_BUTYRATE--COA LIGASE AAE7, PEROXISOMAL"/>
    <property type="match status" value="1"/>
</dbReference>
<protein>
    <submittedName>
        <fullName evidence="5">Uncharacterized protein</fullName>
    </submittedName>
</protein>
<keyword evidence="4" id="KW-0067">ATP-binding</keyword>
<comment type="similarity">
    <text evidence="1">Belongs to the ATP-dependent AMP-binding enzyme family.</text>
</comment>
<dbReference type="EMBL" id="LRBV02000004">
    <property type="status" value="NOT_ANNOTATED_CDS"/>
    <property type="molecule type" value="Genomic_DNA"/>
</dbReference>
<dbReference type="AlphaFoldDB" id="A0A7N2LF01"/>
<evidence type="ECO:0000313" key="5">
    <source>
        <dbReference type="EnsemblPlants" id="QL04p015265:mrna"/>
    </source>
</evidence>
<sequence length="71" mass="8045">MGQDIDDLPKNAANFTALTLLWFLDRAALVHPNKTSLLHGSLRYTWRDTYNRCRRLASSLSKHSIGLSSTK</sequence>
<accession>A0A7N2LF01</accession>
<evidence type="ECO:0000256" key="2">
    <source>
        <dbReference type="ARBA" id="ARBA00022598"/>
    </source>
</evidence>
<organism evidence="5 6">
    <name type="scientific">Quercus lobata</name>
    <name type="common">Valley oak</name>
    <dbReference type="NCBI Taxonomy" id="97700"/>
    <lineage>
        <taxon>Eukaryota</taxon>
        <taxon>Viridiplantae</taxon>
        <taxon>Streptophyta</taxon>
        <taxon>Embryophyta</taxon>
        <taxon>Tracheophyta</taxon>
        <taxon>Spermatophyta</taxon>
        <taxon>Magnoliopsida</taxon>
        <taxon>eudicotyledons</taxon>
        <taxon>Gunneridae</taxon>
        <taxon>Pentapetalae</taxon>
        <taxon>rosids</taxon>
        <taxon>fabids</taxon>
        <taxon>Fagales</taxon>
        <taxon>Fagaceae</taxon>
        <taxon>Quercus</taxon>
    </lineage>
</organism>
<dbReference type="SUPFAM" id="SSF56801">
    <property type="entry name" value="Acetyl-CoA synthetase-like"/>
    <property type="match status" value="1"/>
</dbReference>
<proteinExistence type="inferred from homology"/>
<dbReference type="PANTHER" id="PTHR43859">
    <property type="entry name" value="ACYL-ACTIVATING ENZYME"/>
    <property type="match status" value="1"/>
</dbReference>
<evidence type="ECO:0000256" key="1">
    <source>
        <dbReference type="ARBA" id="ARBA00006432"/>
    </source>
</evidence>
<dbReference type="Gramene" id="QL04p015265:mrna">
    <property type="protein sequence ID" value="QL04p015265:mrna"/>
    <property type="gene ID" value="QL04p015265"/>
</dbReference>
<dbReference type="EnsemblPlants" id="QL04p015265:mrna">
    <property type="protein sequence ID" value="QL04p015265:mrna"/>
    <property type="gene ID" value="QL04p015265"/>
</dbReference>